<dbReference type="Proteomes" id="UP000685013">
    <property type="component" value="Chromosome 10"/>
</dbReference>
<evidence type="ECO:0000256" key="1">
    <source>
        <dbReference type="SAM" id="MobiDB-lite"/>
    </source>
</evidence>
<dbReference type="AlphaFoldDB" id="A0AAV6N3W7"/>
<name>A0AAV6N3W7_9ROSI</name>
<evidence type="ECO:0000313" key="2">
    <source>
        <dbReference type="EMBL" id="KAG6590437.1"/>
    </source>
</evidence>
<gene>
    <name evidence="2" type="ORF">SDJN03_15860</name>
</gene>
<accession>A0AAV6N3W7</accession>
<proteinExistence type="predicted"/>
<sequence>MRTFTTTFPDVGDAANGWGFNLGIGTRENLRPLRFNNIGTEDMASTDKILGPLRDEDANEEKSKEDYAQNL</sequence>
<feature type="compositionally biased region" description="Basic and acidic residues" evidence="1">
    <location>
        <begin position="53"/>
        <end position="71"/>
    </location>
</feature>
<organism evidence="2 3">
    <name type="scientific">Cucurbita argyrosperma subsp. sororia</name>
    <dbReference type="NCBI Taxonomy" id="37648"/>
    <lineage>
        <taxon>Eukaryota</taxon>
        <taxon>Viridiplantae</taxon>
        <taxon>Streptophyta</taxon>
        <taxon>Embryophyta</taxon>
        <taxon>Tracheophyta</taxon>
        <taxon>Spermatophyta</taxon>
        <taxon>Magnoliopsida</taxon>
        <taxon>eudicotyledons</taxon>
        <taxon>Gunneridae</taxon>
        <taxon>Pentapetalae</taxon>
        <taxon>rosids</taxon>
        <taxon>fabids</taxon>
        <taxon>Cucurbitales</taxon>
        <taxon>Cucurbitaceae</taxon>
        <taxon>Cucurbiteae</taxon>
        <taxon>Cucurbita</taxon>
    </lineage>
</organism>
<evidence type="ECO:0000313" key="3">
    <source>
        <dbReference type="Proteomes" id="UP000685013"/>
    </source>
</evidence>
<comment type="caution">
    <text evidence="2">The sequence shown here is derived from an EMBL/GenBank/DDBJ whole genome shotgun (WGS) entry which is preliminary data.</text>
</comment>
<feature type="region of interest" description="Disordered" evidence="1">
    <location>
        <begin position="46"/>
        <end position="71"/>
    </location>
</feature>
<protein>
    <submittedName>
        <fullName evidence="2">Uncharacterized protein</fullName>
    </submittedName>
</protein>
<keyword evidence="3" id="KW-1185">Reference proteome</keyword>
<feature type="non-terminal residue" evidence="2">
    <location>
        <position position="1"/>
    </location>
</feature>
<reference evidence="2 3" key="1">
    <citation type="journal article" date="2021" name="Hortic Res">
        <title>The domestication of Cucurbita argyrosperma as revealed by the genome of its wild relative.</title>
        <authorList>
            <person name="Barrera-Redondo J."/>
            <person name="Sanchez-de la Vega G."/>
            <person name="Aguirre-Liguori J.A."/>
            <person name="Castellanos-Morales G."/>
            <person name="Gutierrez-Guerrero Y.T."/>
            <person name="Aguirre-Dugua X."/>
            <person name="Aguirre-Planter E."/>
            <person name="Tenaillon M.I."/>
            <person name="Lira-Saade R."/>
            <person name="Eguiarte L.E."/>
        </authorList>
    </citation>
    <scope>NUCLEOTIDE SEQUENCE [LARGE SCALE GENOMIC DNA]</scope>
    <source>
        <strain evidence="2">JBR-2021</strain>
    </source>
</reference>
<dbReference type="EMBL" id="JAGKQH010000010">
    <property type="protein sequence ID" value="KAG6590437.1"/>
    <property type="molecule type" value="Genomic_DNA"/>
</dbReference>